<reference evidence="3 4" key="2">
    <citation type="submission" date="2024-10" db="EMBL/GenBank/DDBJ databases">
        <authorList>
            <person name="Ryan C."/>
        </authorList>
    </citation>
    <scope>NUCLEOTIDE SEQUENCE [LARGE SCALE GENOMIC DNA]</scope>
</reference>
<evidence type="ECO:0000259" key="2">
    <source>
        <dbReference type="Pfam" id="PF03478"/>
    </source>
</evidence>
<dbReference type="AlphaFoldDB" id="A0ABC9AM23"/>
<organism evidence="3 4">
    <name type="scientific">Urochloa decumbens</name>
    <dbReference type="NCBI Taxonomy" id="240449"/>
    <lineage>
        <taxon>Eukaryota</taxon>
        <taxon>Viridiplantae</taxon>
        <taxon>Streptophyta</taxon>
        <taxon>Embryophyta</taxon>
        <taxon>Tracheophyta</taxon>
        <taxon>Spermatophyta</taxon>
        <taxon>Magnoliopsida</taxon>
        <taxon>Liliopsida</taxon>
        <taxon>Poales</taxon>
        <taxon>Poaceae</taxon>
        <taxon>PACMAD clade</taxon>
        <taxon>Panicoideae</taxon>
        <taxon>Panicodae</taxon>
        <taxon>Paniceae</taxon>
        <taxon>Melinidinae</taxon>
        <taxon>Urochloa</taxon>
    </lineage>
</organism>
<reference evidence="4" key="1">
    <citation type="submission" date="2024-06" db="EMBL/GenBank/DDBJ databases">
        <authorList>
            <person name="Ryan C."/>
        </authorList>
    </citation>
    <scope>NUCLEOTIDE SEQUENCE [LARGE SCALE GENOMIC DNA]</scope>
</reference>
<feature type="compositionally biased region" description="Polar residues" evidence="1">
    <location>
        <begin position="8"/>
        <end position="32"/>
    </location>
</feature>
<keyword evidence="4" id="KW-1185">Reference proteome</keyword>
<dbReference type="Gene3D" id="1.20.1280.50">
    <property type="match status" value="1"/>
</dbReference>
<proteinExistence type="predicted"/>
<name>A0ABC9AM23_9POAL</name>
<feature type="domain" description="KIB1-4 beta-propeller" evidence="2">
    <location>
        <begin position="122"/>
        <end position="393"/>
    </location>
</feature>
<feature type="region of interest" description="Disordered" evidence="1">
    <location>
        <begin position="1"/>
        <end position="35"/>
    </location>
</feature>
<evidence type="ECO:0000256" key="1">
    <source>
        <dbReference type="SAM" id="MobiDB-lite"/>
    </source>
</evidence>
<gene>
    <name evidence="3" type="ORF">URODEC1_LOCUS55329</name>
</gene>
<dbReference type="PANTHER" id="PTHR33110:SF79">
    <property type="entry name" value="OS12G0155900 PROTEIN"/>
    <property type="match status" value="1"/>
</dbReference>
<dbReference type="PANTHER" id="PTHR33110">
    <property type="entry name" value="F-BOX/KELCH-REPEAT PROTEIN-RELATED"/>
    <property type="match status" value="1"/>
</dbReference>
<dbReference type="SUPFAM" id="SSF81383">
    <property type="entry name" value="F-box domain"/>
    <property type="match status" value="1"/>
</dbReference>
<evidence type="ECO:0000313" key="3">
    <source>
        <dbReference type="EMBL" id="CAL4979643.1"/>
    </source>
</evidence>
<dbReference type="Proteomes" id="UP001497457">
    <property type="component" value="Chromosome 21rd"/>
</dbReference>
<dbReference type="Pfam" id="PF03478">
    <property type="entry name" value="Beta-prop_KIB1-4"/>
    <property type="match status" value="1"/>
</dbReference>
<accession>A0ABC9AM23</accession>
<dbReference type="InterPro" id="IPR036047">
    <property type="entry name" value="F-box-like_dom_sf"/>
</dbReference>
<sequence length="420" mass="47995">MGTKPSKSRQSTTANSLPLLTGFPPSTLQRSPQLPPCKSSPWMDLQPDLVDLVLRRLTSHTDRVRFAAVCRHWRYMLREYSLPVLLPVLPWISFPRGAIESLTLRYDDVGERHFFAFREEAVSSGSFSNWQLFRKEERGRPNRLHYYLRNPLSSAALMRLPDRCEELVHLKPDGSYGVSSIQRSSSEFEISDVIVCSNDLIAAIVWYPHHLGIKSVVVCCRPVMSSWSRGLYNRDHWYMDMAFYKGKIYAVTREGHLVAHEVVKNSHMPTVCQIEEVILAPSQSNSFFTTSFNNMSCYLVISHTGKLLMVRWVSPYGNNREGVVKVFEADLETSQWIEVKSLDGQVLFVSRNCSKAFSVSGHGGCLKGDRIYFVDYSLIRSCLQRSDKLACVYYMRCKKLVAISLGQDISSEPDTSWFFP</sequence>
<dbReference type="InterPro" id="IPR005174">
    <property type="entry name" value="KIB1-4_b-propeller"/>
</dbReference>
<evidence type="ECO:0000313" key="4">
    <source>
        <dbReference type="Proteomes" id="UP001497457"/>
    </source>
</evidence>
<dbReference type="EMBL" id="OZ075131">
    <property type="protein sequence ID" value="CAL4979643.1"/>
    <property type="molecule type" value="Genomic_DNA"/>
</dbReference>
<protein>
    <recommendedName>
        <fullName evidence="2">KIB1-4 beta-propeller domain-containing protein</fullName>
    </recommendedName>
</protein>